<dbReference type="GO" id="GO:0005524">
    <property type="term" value="F:ATP binding"/>
    <property type="evidence" value="ECO:0007669"/>
    <property type="project" value="UniProtKB-KW"/>
</dbReference>
<dbReference type="GO" id="GO:0036064">
    <property type="term" value="C:ciliary basal body"/>
    <property type="evidence" value="ECO:0007669"/>
    <property type="project" value="TreeGrafter"/>
</dbReference>
<evidence type="ECO:0000256" key="3">
    <source>
        <dbReference type="ARBA" id="ARBA00022701"/>
    </source>
</evidence>
<sequence length="907" mass="104737">MKHSNSLTSLSSMDKDVYSSSLTHIGRAAPLEHSATHNHSHSKMTEELQLQRRPSYQSKQISEAISSNPHKRRKRHNLITANLCGTRYEVVRRTVEKLGFTIVPDDDPASYLIWNDSFVSPDRISELKQYQHVNHFPGMVEVTRKDALARNFSKMQKAIPDVYNFIPKTWVLPADYLLLQNYAKDMKQKKKNVTFIVKPSNGAQGHGISLFRNAEKIQSSEHYIVQEYIDKPLLLDGYKFDLRIYVLITHCDPLRIFLYNDGLVRLATEKYMPPQESNIHRLFMHLTNYAVNKRNELYDKNMAFDTGSKRSIRYFNEYLQRSDIDVGLLWRRIADMIVQTLLVAQPHVLHAYRMCRPGVPFGSSSVCFEILGFDVMIDRKLRPWLLEVNRSPSLGTDEKLDYEIKSAMLEDTLRLLDIRVGDKRKNIQAQKAEAQKRLFRLNRKAGILDFTVLNKRSAQNEKRKEELKDLLYKVRKIASKEEFERRNCGRFRRIFPSDNHEKQDHYCKIMNEAFSVFLAGRGASMQKEIQVNYGNKYKEDEILDMIAECETYERDCGIYPGRKPLFGPKPLQSMPESLPAPSRQDTMDEDIDDIASSINSRHRSLSSGSGSRSNSRRRKPIGGSSSVPTSGEVKVVGKGQRPFSQPIHGGVGGQDRSRSLTRAAAASKVILLPRSNAVNTQNMMQKEKENEFTKKTLISLREMRIKFPGKTDEEAELLLDEINENWKFHKPRIASYWLVKLDTVKRRKVIDIVRHNVRNILQHIWHTADIDSLRLCRIFGRLFNRLLWSHGQGLWLCFSSKSNVWETMFCKSGENVSDSELECCRRITQLCQDCLLIVYMFAEEARSSANIAADEQSQQQGDNKYVMPVQTGYVSSHDLKPPINWTPSTKYSQRFLKLYPTCNHSTS</sequence>
<dbReference type="AlphaFoldDB" id="A0A8S3YDL6"/>
<proteinExistence type="inferred from homology"/>
<dbReference type="GO" id="GO:0070740">
    <property type="term" value="F:tubulin-glutamic acid ligase activity"/>
    <property type="evidence" value="ECO:0007669"/>
    <property type="project" value="TreeGrafter"/>
</dbReference>
<keyword evidence="5" id="KW-0067">ATP-binding</keyword>
<keyword evidence="3" id="KW-0493">Microtubule</keyword>
<keyword evidence="8" id="KW-1185">Reference proteome</keyword>
<dbReference type="Proteomes" id="UP000678393">
    <property type="component" value="Unassembled WGS sequence"/>
</dbReference>
<evidence type="ECO:0000313" key="8">
    <source>
        <dbReference type="Proteomes" id="UP000678393"/>
    </source>
</evidence>
<evidence type="ECO:0000256" key="1">
    <source>
        <dbReference type="ARBA" id="ARBA00006820"/>
    </source>
</evidence>
<dbReference type="PANTHER" id="PTHR12241:SF147">
    <property type="entry name" value="TUBULIN POLYGLUTAMYLASE TTLL7"/>
    <property type="match status" value="1"/>
</dbReference>
<evidence type="ECO:0000256" key="4">
    <source>
        <dbReference type="ARBA" id="ARBA00022741"/>
    </source>
</evidence>
<protein>
    <recommendedName>
        <fullName evidence="9">Tubulin polyglutamylase TTLL7</fullName>
    </recommendedName>
</protein>
<dbReference type="GO" id="GO:0005874">
    <property type="term" value="C:microtubule"/>
    <property type="evidence" value="ECO:0007669"/>
    <property type="project" value="UniProtKB-KW"/>
</dbReference>
<accession>A0A8S3YDL6</accession>
<dbReference type="Pfam" id="PF03133">
    <property type="entry name" value="TTL"/>
    <property type="match status" value="1"/>
</dbReference>
<dbReference type="PANTHER" id="PTHR12241">
    <property type="entry name" value="TUBULIN POLYGLUTAMYLASE"/>
    <property type="match status" value="1"/>
</dbReference>
<dbReference type="OrthoDB" id="202825at2759"/>
<organism evidence="7 8">
    <name type="scientific">Candidula unifasciata</name>
    <dbReference type="NCBI Taxonomy" id="100452"/>
    <lineage>
        <taxon>Eukaryota</taxon>
        <taxon>Metazoa</taxon>
        <taxon>Spiralia</taxon>
        <taxon>Lophotrochozoa</taxon>
        <taxon>Mollusca</taxon>
        <taxon>Gastropoda</taxon>
        <taxon>Heterobranchia</taxon>
        <taxon>Euthyneura</taxon>
        <taxon>Panpulmonata</taxon>
        <taxon>Eupulmonata</taxon>
        <taxon>Stylommatophora</taxon>
        <taxon>Helicina</taxon>
        <taxon>Helicoidea</taxon>
        <taxon>Geomitridae</taxon>
        <taxon>Candidula</taxon>
    </lineage>
</organism>
<keyword evidence="4" id="KW-0547">Nucleotide-binding</keyword>
<evidence type="ECO:0000256" key="6">
    <source>
        <dbReference type="SAM" id="MobiDB-lite"/>
    </source>
</evidence>
<comment type="similarity">
    <text evidence="1">Belongs to the tubulin--tyrosine ligase family.</text>
</comment>
<comment type="caution">
    <text evidence="7">The sequence shown here is derived from an EMBL/GenBank/DDBJ whole genome shotgun (WGS) entry which is preliminary data.</text>
</comment>
<dbReference type="InterPro" id="IPR004344">
    <property type="entry name" value="TTL/TTLL_fam"/>
</dbReference>
<dbReference type="GO" id="GO:0000226">
    <property type="term" value="P:microtubule cytoskeleton organization"/>
    <property type="evidence" value="ECO:0007669"/>
    <property type="project" value="TreeGrafter"/>
</dbReference>
<dbReference type="GO" id="GO:0015631">
    <property type="term" value="F:tubulin binding"/>
    <property type="evidence" value="ECO:0007669"/>
    <property type="project" value="TreeGrafter"/>
</dbReference>
<dbReference type="FunFam" id="3.30.470.20:FF:000009">
    <property type="entry name" value="tubulin polyglutamylase TTLL5 isoform X1"/>
    <property type="match status" value="1"/>
</dbReference>
<dbReference type="Gene3D" id="3.30.470.20">
    <property type="entry name" value="ATP-grasp fold, B domain"/>
    <property type="match status" value="1"/>
</dbReference>
<dbReference type="EMBL" id="CAJHNH020000076">
    <property type="protein sequence ID" value="CAG5115127.1"/>
    <property type="molecule type" value="Genomic_DNA"/>
</dbReference>
<evidence type="ECO:0000256" key="2">
    <source>
        <dbReference type="ARBA" id="ARBA00022598"/>
    </source>
</evidence>
<name>A0A8S3YDL6_9EUPU</name>
<gene>
    <name evidence="7" type="ORF">CUNI_LOCUS685</name>
</gene>
<feature type="region of interest" description="Disordered" evidence="6">
    <location>
        <begin position="567"/>
        <end position="658"/>
    </location>
</feature>
<evidence type="ECO:0008006" key="9">
    <source>
        <dbReference type="Google" id="ProtNLM"/>
    </source>
</evidence>
<dbReference type="PROSITE" id="PS51221">
    <property type="entry name" value="TTL"/>
    <property type="match status" value="1"/>
</dbReference>
<reference evidence="7" key="1">
    <citation type="submission" date="2021-04" db="EMBL/GenBank/DDBJ databases">
        <authorList>
            <consortium name="Molecular Ecology Group"/>
        </authorList>
    </citation>
    <scope>NUCLEOTIDE SEQUENCE</scope>
</reference>
<feature type="region of interest" description="Disordered" evidence="6">
    <location>
        <begin position="33"/>
        <end position="53"/>
    </location>
</feature>
<keyword evidence="2" id="KW-0436">Ligase</keyword>
<dbReference type="SUPFAM" id="SSF56059">
    <property type="entry name" value="Glutathione synthetase ATP-binding domain-like"/>
    <property type="match status" value="1"/>
</dbReference>
<evidence type="ECO:0000256" key="5">
    <source>
        <dbReference type="ARBA" id="ARBA00022840"/>
    </source>
</evidence>
<evidence type="ECO:0000313" key="7">
    <source>
        <dbReference type="EMBL" id="CAG5115127.1"/>
    </source>
</evidence>